<dbReference type="Proteomes" id="UP001151760">
    <property type="component" value="Unassembled WGS sequence"/>
</dbReference>
<dbReference type="InterPro" id="IPR005162">
    <property type="entry name" value="Retrotrans_gag_dom"/>
</dbReference>
<keyword evidence="3" id="KW-1185">Reference proteome</keyword>
<evidence type="ECO:0000313" key="2">
    <source>
        <dbReference type="EMBL" id="GJS53110.1"/>
    </source>
</evidence>
<dbReference type="Pfam" id="PF03732">
    <property type="entry name" value="Retrotrans_gag"/>
    <property type="match status" value="1"/>
</dbReference>
<dbReference type="Gene3D" id="3.10.10.10">
    <property type="entry name" value="HIV Type 1 Reverse Transcriptase, subunit A, domain 1"/>
    <property type="match status" value="1"/>
</dbReference>
<evidence type="ECO:0000313" key="3">
    <source>
        <dbReference type="Proteomes" id="UP001151760"/>
    </source>
</evidence>
<dbReference type="InterPro" id="IPR032567">
    <property type="entry name" value="RTL1-rel"/>
</dbReference>
<proteinExistence type="predicted"/>
<dbReference type="EMBL" id="BQNB010008702">
    <property type="protein sequence ID" value="GJS53110.1"/>
    <property type="molecule type" value="Genomic_DNA"/>
</dbReference>
<dbReference type="PANTHER" id="PTHR15503">
    <property type="entry name" value="LDOC1 RELATED"/>
    <property type="match status" value="1"/>
</dbReference>
<reference evidence="2" key="1">
    <citation type="journal article" date="2022" name="Int. J. Mol. Sci.">
        <title>Draft Genome of Tanacetum Coccineum: Genomic Comparison of Closely Related Tanacetum-Family Plants.</title>
        <authorList>
            <person name="Yamashiro T."/>
            <person name="Shiraishi A."/>
            <person name="Nakayama K."/>
            <person name="Satake H."/>
        </authorList>
    </citation>
    <scope>NUCLEOTIDE SEQUENCE</scope>
</reference>
<organism evidence="2 3">
    <name type="scientific">Tanacetum coccineum</name>
    <dbReference type="NCBI Taxonomy" id="301880"/>
    <lineage>
        <taxon>Eukaryota</taxon>
        <taxon>Viridiplantae</taxon>
        <taxon>Streptophyta</taxon>
        <taxon>Embryophyta</taxon>
        <taxon>Tracheophyta</taxon>
        <taxon>Spermatophyta</taxon>
        <taxon>Magnoliopsida</taxon>
        <taxon>eudicotyledons</taxon>
        <taxon>Gunneridae</taxon>
        <taxon>Pentapetalae</taxon>
        <taxon>asterids</taxon>
        <taxon>campanulids</taxon>
        <taxon>Asterales</taxon>
        <taxon>Asteraceae</taxon>
        <taxon>Asteroideae</taxon>
        <taxon>Anthemideae</taxon>
        <taxon>Anthemidinae</taxon>
        <taxon>Tanacetum</taxon>
    </lineage>
</organism>
<evidence type="ECO:0000259" key="1">
    <source>
        <dbReference type="Pfam" id="PF03732"/>
    </source>
</evidence>
<dbReference type="SUPFAM" id="SSF56672">
    <property type="entry name" value="DNA/RNA polymerases"/>
    <property type="match status" value="1"/>
</dbReference>
<sequence>MNVGDPTTQNLTELVTQIVNVAMERFRTCYFKGLRAFRGDDGGCLSVKSSSKLTTLLRTAREAILKRFDVAYDDPLGKLKKLRQSTHMQEYIDSFDRLVCRINLDEDHYISLFLAGLNSKIKLVVRMFKPRTLAEVYGVCKLEEAKLEEKVLETEEIIEYSPHISLNAINVEIVGGNQLTNNYMCKRFGWKLHGKEFHTNVMLIPLGGCEMVLKILWLSTLGNILRNIKELRMEFKYNGRKVVLRGTQKANLQLMQGSKMLIQTLRVELSYMVLCVYPTTTLHMIEAEESKEMPEVISKLLDHYTNVFSIPTALLPIRTCDHKIHLKEGTVPINSRPDKHPLTRKDAIEVLVRELLKTGVIRDSQSLFSSPEVMVKKKDGTWRMCRL</sequence>
<gene>
    <name evidence="2" type="ORF">Tco_0626472</name>
</gene>
<comment type="caution">
    <text evidence="2">The sequence shown here is derived from an EMBL/GenBank/DDBJ whole genome shotgun (WGS) entry which is preliminary data.</text>
</comment>
<dbReference type="PANTHER" id="PTHR15503:SF40">
    <property type="match status" value="1"/>
</dbReference>
<feature type="domain" description="Retrotransposon gag" evidence="1">
    <location>
        <begin position="61"/>
        <end position="118"/>
    </location>
</feature>
<protein>
    <submittedName>
        <fullName evidence="2">Retrotransposable element Tf2</fullName>
    </submittedName>
</protein>
<reference evidence="2" key="2">
    <citation type="submission" date="2022-01" db="EMBL/GenBank/DDBJ databases">
        <authorList>
            <person name="Yamashiro T."/>
            <person name="Shiraishi A."/>
            <person name="Satake H."/>
            <person name="Nakayama K."/>
        </authorList>
    </citation>
    <scope>NUCLEOTIDE SEQUENCE</scope>
</reference>
<accession>A0ABQ4WJM8</accession>
<name>A0ABQ4WJM8_9ASTR</name>
<dbReference type="InterPro" id="IPR043502">
    <property type="entry name" value="DNA/RNA_pol_sf"/>
</dbReference>